<dbReference type="OrthoDB" id="2332199at2759"/>
<dbReference type="GeneID" id="9670577"/>
<dbReference type="InParanoid" id="C7ZBV3"/>
<evidence type="ECO:0000313" key="2">
    <source>
        <dbReference type="Proteomes" id="UP000005206"/>
    </source>
</evidence>
<dbReference type="EMBL" id="GG698916">
    <property type="protein sequence ID" value="EEU38476.1"/>
    <property type="molecule type" value="Genomic_DNA"/>
</dbReference>
<dbReference type="VEuPathDB" id="FungiDB:NECHADRAFT_88559"/>
<name>C7ZBV3_FUSV7</name>
<dbReference type="OMA" id="AVSDWIF"/>
<protein>
    <submittedName>
        <fullName evidence="1">Uncharacterized protein</fullName>
    </submittedName>
</protein>
<keyword evidence="2" id="KW-1185">Reference proteome</keyword>
<dbReference type="HOGENOM" id="CLU_1877023_0_0_1"/>
<proteinExistence type="predicted"/>
<gene>
    <name evidence="1" type="ORF">NECHADRAFT_88559</name>
</gene>
<dbReference type="KEGG" id="nhe:NECHADRAFT_88559"/>
<accession>C7ZBV3</accession>
<organism evidence="1 2">
    <name type="scientific">Fusarium vanettenii (strain ATCC MYA-4622 / CBS 123669 / FGSC 9596 / NRRL 45880 / 77-13-4)</name>
    <name type="common">Fusarium solani subsp. pisi</name>
    <dbReference type="NCBI Taxonomy" id="660122"/>
    <lineage>
        <taxon>Eukaryota</taxon>
        <taxon>Fungi</taxon>
        <taxon>Dikarya</taxon>
        <taxon>Ascomycota</taxon>
        <taxon>Pezizomycotina</taxon>
        <taxon>Sordariomycetes</taxon>
        <taxon>Hypocreomycetidae</taxon>
        <taxon>Hypocreales</taxon>
        <taxon>Nectriaceae</taxon>
        <taxon>Fusarium</taxon>
        <taxon>Fusarium solani species complex</taxon>
        <taxon>Fusarium vanettenii</taxon>
    </lineage>
</organism>
<evidence type="ECO:0000313" key="1">
    <source>
        <dbReference type="EMBL" id="EEU38476.1"/>
    </source>
</evidence>
<dbReference type="AlphaFoldDB" id="C7ZBV3"/>
<dbReference type="RefSeq" id="XP_003044189.1">
    <property type="nucleotide sequence ID" value="XM_003044143.1"/>
</dbReference>
<reference evidence="1 2" key="1">
    <citation type="journal article" date="2009" name="PLoS Genet.">
        <title>The genome of Nectria haematococca: contribution of supernumerary chromosomes to gene expansion.</title>
        <authorList>
            <person name="Coleman J.J."/>
            <person name="Rounsley S.D."/>
            <person name="Rodriguez-Carres M."/>
            <person name="Kuo A."/>
            <person name="Wasmann C.C."/>
            <person name="Grimwood J."/>
            <person name="Schmutz J."/>
            <person name="Taga M."/>
            <person name="White G.J."/>
            <person name="Zhou S."/>
            <person name="Schwartz D.C."/>
            <person name="Freitag M."/>
            <person name="Ma L.J."/>
            <person name="Danchin E.G."/>
            <person name="Henrissat B."/>
            <person name="Coutinho P.M."/>
            <person name="Nelson D.R."/>
            <person name="Straney D."/>
            <person name="Napoli C.A."/>
            <person name="Barker B.M."/>
            <person name="Gribskov M."/>
            <person name="Rep M."/>
            <person name="Kroken S."/>
            <person name="Molnar I."/>
            <person name="Rensing C."/>
            <person name="Kennell J.C."/>
            <person name="Zamora J."/>
            <person name="Farman M.L."/>
            <person name="Selker E.U."/>
            <person name="Salamov A."/>
            <person name="Shapiro H."/>
            <person name="Pangilinan J."/>
            <person name="Lindquist E."/>
            <person name="Lamers C."/>
            <person name="Grigoriev I.V."/>
            <person name="Geiser D.M."/>
            <person name="Covert S.F."/>
            <person name="Temporini E."/>
            <person name="Vanetten H.D."/>
        </authorList>
    </citation>
    <scope>NUCLEOTIDE SEQUENCE [LARGE SCALE GENOMIC DNA]</scope>
    <source>
        <strain evidence="2">ATCC MYA-4622 / CBS 123669 / FGSC 9596 / NRRL 45880 / 77-13-4</strain>
    </source>
</reference>
<dbReference type="eggNOG" id="ENOG502RVMB">
    <property type="taxonomic scope" value="Eukaryota"/>
</dbReference>
<dbReference type="Proteomes" id="UP000005206">
    <property type="component" value="Chromosome 14"/>
</dbReference>
<sequence length="161" mass="17103">MLHVKSADCVGWMIFWNGNNLKVSNVFVVINSVAQLYYVSRRLPPMDTSSANSILTHIVSKTFAGIGVLDLLHNFSAAYFVSTQPSAAVKVAIGVGFGLLSAASDWIFGGCLVYDLVALAVGQSVYGNVGWSRLLGIYAGGAAAIVGMKNFSGSRWGYESL</sequence>